<gene>
    <name evidence="2" type="ordered locus">Mmc1_1639</name>
</gene>
<dbReference type="KEGG" id="mgm:Mmc1_1639"/>
<dbReference type="STRING" id="156889.Mmc1_1639"/>
<dbReference type="Proteomes" id="UP000002586">
    <property type="component" value="Chromosome"/>
</dbReference>
<evidence type="ECO:0000259" key="1">
    <source>
        <dbReference type="Pfam" id="PF02190"/>
    </source>
</evidence>
<accession>A0L855</accession>
<evidence type="ECO:0000313" key="3">
    <source>
        <dbReference type="Proteomes" id="UP000002586"/>
    </source>
</evidence>
<dbReference type="InterPro" id="IPR015947">
    <property type="entry name" value="PUA-like_sf"/>
</dbReference>
<dbReference type="AlphaFoldDB" id="A0L855"/>
<name>A0L855_MAGMM</name>
<dbReference type="InterPro" id="IPR003111">
    <property type="entry name" value="Lon_prtase_N"/>
</dbReference>
<reference evidence="2 3" key="2">
    <citation type="journal article" date="2012" name="Int. J. Syst. Evol. Microbiol.">
        <title>Magnetococcus marinus gen. nov., sp. nov., a marine, magnetotactic bacterium that represents a novel lineage (Magnetococcaceae fam. nov.; Magnetococcales ord. nov.) at the base of the Alphaproteobacteria.</title>
        <authorList>
            <person name="Bazylinski D.A."/>
            <person name="Williams T.J."/>
            <person name="Lefevre C.T."/>
            <person name="Berg R.J."/>
            <person name="Zhang C.L."/>
            <person name="Bowser S.S."/>
            <person name="Dean A.J."/>
            <person name="Beveridge T.J."/>
        </authorList>
    </citation>
    <scope>NUCLEOTIDE SEQUENCE [LARGE SCALE GENOMIC DNA]</scope>
    <source>
        <strain evidence="3">ATCC BAA-1437 / JCM 17883 / MC-1</strain>
    </source>
</reference>
<dbReference type="InterPro" id="IPR046336">
    <property type="entry name" value="Lon_prtase_N_sf"/>
</dbReference>
<dbReference type="HOGENOM" id="CLU_048359_4_0_5"/>
<dbReference type="Pfam" id="PF02190">
    <property type="entry name" value="LON_substr_bdg"/>
    <property type="match status" value="1"/>
</dbReference>
<organism evidence="2 3">
    <name type="scientific">Magnetococcus marinus (strain ATCC BAA-1437 / JCM 17883 / MC-1)</name>
    <dbReference type="NCBI Taxonomy" id="156889"/>
    <lineage>
        <taxon>Bacteria</taxon>
        <taxon>Pseudomonadati</taxon>
        <taxon>Pseudomonadota</taxon>
        <taxon>Magnetococcia</taxon>
        <taxon>Magnetococcales</taxon>
        <taxon>Magnetococcaceae</taxon>
        <taxon>Magnetococcus</taxon>
    </lineage>
</organism>
<proteinExistence type="predicted"/>
<dbReference type="PANTHER" id="PTHR46732:SF8">
    <property type="entry name" value="ATP-DEPENDENT PROTEASE LA (LON) DOMAIN PROTEIN"/>
    <property type="match status" value="1"/>
</dbReference>
<protein>
    <submittedName>
        <fullName evidence="2">Peptidase S16, lon-like protein</fullName>
    </submittedName>
</protein>
<dbReference type="PANTHER" id="PTHR46732">
    <property type="entry name" value="ATP-DEPENDENT PROTEASE LA (LON) DOMAIN PROTEIN"/>
    <property type="match status" value="1"/>
</dbReference>
<dbReference type="RefSeq" id="WP_011713296.1">
    <property type="nucleotide sequence ID" value="NC_008576.1"/>
</dbReference>
<keyword evidence="3" id="KW-1185">Reference proteome</keyword>
<dbReference type="SUPFAM" id="SSF88697">
    <property type="entry name" value="PUA domain-like"/>
    <property type="match status" value="1"/>
</dbReference>
<reference evidence="3" key="1">
    <citation type="journal article" date="2009" name="Appl. Environ. Microbiol.">
        <title>Complete genome sequence of the chemolithoautotrophic marine magnetotactic coccus strain MC-1.</title>
        <authorList>
            <person name="Schubbe S."/>
            <person name="Williams T.J."/>
            <person name="Xie G."/>
            <person name="Kiss H.E."/>
            <person name="Brettin T.S."/>
            <person name="Martinez D."/>
            <person name="Ross C.A."/>
            <person name="Schuler D."/>
            <person name="Cox B.L."/>
            <person name="Nealson K.H."/>
            <person name="Bazylinski D.A."/>
        </authorList>
    </citation>
    <scope>NUCLEOTIDE SEQUENCE [LARGE SCALE GENOMIC DNA]</scope>
    <source>
        <strain evidence="3">ATCC BAA-1437 / JCM 17883 / MC-1</strain>
    </source>
</reference>
<evidence type="ECO:0000313" key="2">
    <source>
        <dbReference type="EMBL" id="ABK44148.1"/>
    </source>
</evidence>
<dbReference type="EMBL" id="CP000471">
    <property type="protein sequence ID" value="ABK44148.1"/>
    <property type="molecule type" value="Genomic_DNA"/>
</dbReference>
<dbReference type="Gene3D" id="2.30.130.40">
    <property type="entry name" value="LON domain-like"/>
    <property type="match status" value="1"/>
</dbReference>
<dbReference type="eggNOG" id="COG2802">
    <property type="taxonomic scope" value="Bacteria"/>
</dbReference>
<sequence length="111" mass="12146">MEIPLFPLHVHLQPGQQLALRIFEPRYLKMISQVAGKTSAFGIVPIISGSDAGEIPLIETHGMLASIVDFQNMPDGLLGITVLGERGFKIQRTWVMEDGLLMGKVSPLHNA</sequence>
<feature type="domain" description="Lon N-terminal" evidence="1">
    <location>
        <begin position="2"/>
        <end position="108"/>
    </location>
</feature>
<dbReference type="OrthoDB" id="9806457at2"/>